<dbReference type="PANTHER" id="PTHR43228:SF1">
    <property type="entry name" value="TWO-COMPONENT RESPONSE REGULATOR ARR22"/>
    <property type="match status" value="1"/>
</dbReference>
<dbReference type="Proteomes" id="UP000245086">
    <property type="component" value="Unassembled WGS sequence"/>
</dbReference>
<keyword evidence="1" id="KW-0597">Phosphoprotein</keyword>
<dbReference type="RefSeq" id="WP_192576208.1">
    <property type="nucleotide sequence ID" value="NZ_BFBR01000003.1"/>
</dbReference>
<protein>
    <submittedName>
        <fullName evidence="3">Chemotaxis protein CheY</fullName>
    </submittedName>
</protein>
<comment type="caution">
    <text evidence="3">The sequence shown here is derived from an EMBL/GenBank/DDBJ whole genome shotgun (WGS) entry which is preliminary data.</text>
</comment>
<evidence type="ECO:0000313" key="4">
    <source>
        <dbReference type="Proteomes" id="UP000245086"/>
    </source>
</evidence>
<feature type="domain" description="Response regulatory" evidence="2">
    <location>
        <begin position="17"/>
        <end position="136"/>
    </location>
</feature>
<dbReference type="AlphaFoldDB" id="A0A2P2E9C7"/>
<name>A0A2P2E9C7_9PROT</name>
<gene>
    <name evidence="3" type="primary">cheY_4</name>
    <name evidence="3" type="ORF">PbB2_01331</name>
</gene>
<organism evidence="3 4">
    <name type="scientific">Candidatus Phycosocius bacilliformis</name>
    <dbReference type="NCBI Taxonomy" id="1445552"/>
    <lineage>
        <taxon>Bacteria</taxon>
        <taxon>Pseudomonadati</taxon>
        <taxon>Pseudomonadota</taxon>
        <taxon>Alphaproteobacteria</taxon>
        <taxon>Caulobacterales</taxon>
        <taxon>Caulobacterales incertae sedis</taxon>
        <taxon>Candidatus Phycosocius</taxon>
    </lineage>
</organism>
<dbReference type="InterPro" id="IPR001789">
    <property type="entry name" value="Sig_transdc_resp-reg_receiver"/>
</dbReference>
<accession>A0A2P2E9C7</accession>
<dbReference type="PROSITE" id="PS50110">
    <property type="entry name" value="RESPONSE_REGULATORY"/>
    <property type="match status" value="1"/>
</dbReference>
<dbReference type="GO" id="GO:0000160">
    <property type="term" value="P:phosphorelay signal transduction system"/>
    <property type="evidence" value="ECO:0007669"/>
    <property type="project" value="InterPro"/>
</dbReference>
<evidence type="ECO:0000259" key="2">
    <source>
        <dbReference type="PROSITE" id="PS50110"/>
    </source>
</evidence>
<dbReference type="InterPro" id="IPR052048">
    <property type="entry name" value="ST_Response_Regulator"/>
</dbReference>
<dbReference type="CDD" id="cd17546">
    <property type="entry name" value="REC_hyHK_CKI1_RcsC-like"/>
    <property type="match status" value="1"/>
</dbReference>
<evidence type="ECO:0000313" key="3">
    <source>
        <dbReference type="EMBL" id="GBF57662.1"/>
    </source>
</evidence>
<proteinExistence type="predicted"/>
<dbReference type="Pfam" id="PF00072">
    <property type="entry name" value="Response_reg"/>
    <property type="match status" value="1"/>
</dbReference>
<keyword evidence="4" id="KW-1185">Reference proteome</keyword>
<dbReference type="SUPFAM" id="SSF52172">
    <property type="entry name" value="CheY-like"/>
    <property type="match status" value="1"/>
</dbReference>
<dbReference type="PANTHER" id="PTHR43228">
    <property type="entry name" value="TWO-COMPONENT RESPONSE REGULATOR"/>
    <property type="match status" value="1"/>
</dbReference>
<feature type="modified residue" description="4-aspartylphosphate" evidence="1">
    <location>
        <position position="67"/>
    </location>
</feature>
<sequence>MAIKQRTPQRLDLSALSILVVDDQPFFRVLLTEILRNLGVRNVTVAVDGEDGLDAFDSVRPDIVITDWMMPKVDGIELARRIRAIDDDTLKITPIILVTANNRKSQIEFARNSGVDEFILKPVSVKSVCDRLREVIERPRNFIDDPGYTGPCRRRRADPEFKGPYRRFDDPLEITSEADQLASMRSILNLALARLGLLVNALRDGRTDIMAQLVKAVTEVYELAEDIRDFHVSRVAALLKTYLVKAGSAQSVRPDVIQTHLNAIDVLFKTPLTQSRMRDQVVSGLQEVVAKVGVA</sequence>
<reference evidence="3" key="1">
    <citation type="journal article" date="2018" name="Genome Announc.">
        <title>Draft Genome Sequence of "Candidatus Phycosocius bacilliformis," an Alphaproteobacterial Ectosymbiont of the Hydrocarbon-Producing Green Alga Botryococcus braunii.</title>
        <authorList>
            <person name="Tanabe Y."/>
            <person name="Yamaguchi H."/>
            <person name="Watanabe M.M."/>
        </authorList>
    </citation>
    <scope>NUCLEOTIDE SEQUENCE [LARGE SCALE GENOMIC DNA]</scope>
    <source>
        <strain evidence="3">BOTRYCO-2</strain>
    </source>
</reference>
<dbReference type="Gene3D" id="3.40.50.2300">
    <property type="match status" value="1"/>
</dbReference>
<evidence type="ECO:0000256" key="1">
    <source>
        <dbReference type="PROSITE-ProRule" id="PRU00169"/>
    </source>
</evidence>
<dbReference type="SMART" id="SM00448">
    <property type="entry name" value="REC"/>
    <property type="match status" value="1"/>
</dbReference>
<dbReference type="EMBL" id="BFBR01000003">
    <property type="protein sequence ID" value="GBF57662.1"/>
    <property type="molecule type" value="Genomic_DNA"/>
</dbReference>
<dbReference type="InterPro" id="IPR011006">
    <property type="entry name" value="CheY-like_superfamily"/>
</dbReference>